<dbReference type="CDD" id="cd06127">
    <property type="entry name" value="DEDDh"/>
    <property type="match status" value="1"/>
</dbReference>
<evidence type="ECO:0000256" key="3">
    <source>
        <dbReference type="SAM" id="MobiDB-lite"/>
    </source>
</evidence>
<name>A0A7D7QI97_9ACTN</name>
<organism evidence="5 6">
    <name type="scientific">Gordonia jinghuaiqii</name>
    <dbReference type="NCBI Taxonomy" id="2758710"/>
    <lineage>
        <taxon>Bacteria</taxon>
        <taxon>Bacillati</taxon>
        <taxon>Actinomycetota</taxon>
        <taxon>Actinomycetes</taxon>
        <taxon>Mycobacteriales</taxon>
        <taxon>Gordoniaceae</taxon>
        <taxon>Gordonia</taxon>
    </lineage>
</organism>
<evidence type="ECO:0000313" key="6">
    <source>
        <dbReference type="Proteomes" id="UP000515663"/>
    </source>
</evidence>
<evidence type="ECO:0000259" key="4">
    <source>
        <dbReference type="PROSITE" id="PS50172"/>
    </source>
</evidence>
<dbReference type="SUPFAM" id="SSF53098">
    <property type="entry name" value="Ribonuclease H-like"/>
    <property type="match status" value="1"/>
</dbReference>
<dbReference type="InterPro" id="IPR036397">
    <property type="entry name" value="RNaseH_sf"/>
</dbReference>
<dbReference type="Gene3D" id="3.40.50.10190">
    <property type="entry name" value="BRCT domain"/>
    <property type="match status" value="1"/>
</dbReference>
<dbReference type="PROSITE" id="PS50172">
    <property type="entry name" value="BRCT"/>
    <property type="match status" value="1"/>
</dbReference>
<gene>
    <name evidence="5" type="ORF">H1R19_12245</name>
</gene>
<dbReference type="AlphaFoldDB" id="A0A7D7QI97"/>
<feature type="region of interest" description="Disordered" evidence="3">
    <location>
        <begin position="394"/>
        <end position="413"/>
    </location>
</feature>
<dbReference type="CDD" id="cd06974">
    <property type="entry name" value="TerD_like"/>
    <property type="match status" value="1"/>
</dbReference>
<dbReference type="InterPro" id="IPR001357">
    <property type="entry name" value="BRCT_dom"/>
</dbReference>
<feature type="domain" description="BRCT" evidence="4">
    <location>
        <begin position="213"/>
        <end position="288"/>
    </location>
</feature>
<dbReference type="GO" id="GO:0003676">
    <property type="term" value="F:nucleic acid binding"/>
    <property type="evidence" value="ECO:0007669"/>
    <property type="project" value="InterPro"/>
</dbReference>
<evidence type="ECO:0000256" key="2">
    <source>
        <dbReference type="ARBA" id="ARBA00022839"/>
    </source>
</evidence>
<dbReference type="Pfam" id="PF02342">
    <property type="entry name" value="TerD"/>
    <property type="match status" value="1"/>
</dbReference>
<dbReference type="PANTHER" id="PTHR32097">
    <property type="entry name" value="CAMP-BINDING PROTEIN 1-RELATED"/>
    <property type="match status" value="1"/>
</dbReference>
<evidence type="ECO:0000313" key="5">
    <source>
        <dbReference type="EMBL" id="QMT03882.1"/>
    </source>
</evidence>
<dbReference type="Pfam" id="PF00929">
    <property type="entry name" value="RNase_T"/>
    <property type="match status" value="1"/>
</dbReference>
<comment type="similarity">
    <text evidence="1">Belongs to the CAPAB/TerDEXZ family.</text>
</comment>
<dbReference type="SMART" id="SM00479">
    <property type="entry name" value="EXOIII"/>
    <property type="match status" value="1"/>
</dbReference>
<keyword evidence="6" id="KW-1185">Reference proteome</keyword>
<protein>
    <submittedName>
        <fullName evidence="5">TerD family protein</fullName>
    </submittedName>
</protein>
<dbReference type="PANTHER" id="PTHR32097:SF4">
    <property type="entry name" value="GENERAL STRESS PROTEIN 16U"/>
    <property type="match status" value="1"/>
</dbReference>
<dbReference type="Gene3D" id="2.60.60.30">
    <property type="entry name" value="sav2460 like domains"/>
    <property type="match status" value="1"/>
</dbReference>
<sequence length="593" mass="62994">MRGHPVLPSDRGWMLVDVETSGLSSRQHRILSLSAIAVDANGGIEGKYSSLFNPGCDPGPVHIHRLTPERLHGAPTFDKAVPRLHELLQGRTLVAHNAGFDHGFLVEEARRADVDLPITHRLCTVTLARRLQLNVANVKLGTLARHWNVPKYAAHDAADDVRTLLEVFRRSVDLADALGLQLPVVACGSTARAYPDKVTRVPCPWTDPGRYNAVSGLVQGTKVVITGPTSTPRLELARRLSDAGLDVMNGLSGRTGLLIANSGAPTSRKLQRARELGIPAIDEATVLSLASRVVPGALKAVSVVEIISAPGTNRHSTSPQTLPWSGRRILVLGGTHAESTTMRSRFVQLGTAPAINLTAGVTHVLLLDGGEKDPRLAKAGRRGLPILEARHVDGVSKSDTPDPAEVEAGHGRNAAELPGAATMLSPGAVMDVPSDVTTFTVNVAWSAGGSGSIHEVDVVGFELGLDEKVPSDDEFVFYNQPASPDGAVRLSNGDREQGISVNLSAVDDEIQKITIGAAIDGETFGDVGALSVTVDTADFTLATAVLDAATTERSMIIVELYRRDGNWRLRALGQGYDDGLAEFAVRHGVDVEE</sequence>
<keyword evidence="2" id="KW-0269">Exonuclease</keyword>
<reference evidence="6" key="1">
    <citation type="submission" date="2020-07" db="EMBL/GenBank/DDBJ databases">
        <title>novel species isolated from the respiratory tract of Marmot.</title>
        <authorList>
            <person name="Zhang G."/>
        </authorList>
    </citation>
    <scope>NUCLEOTIDE SEQUENCE [LARGE SCALE GENOMIC DNA]</scope>
    <source>
        <strain evidence="6">686</strain>
    </source>
</reference>
<dbReference type="InterPro" id="IPR036420">
    <property type="entry name" value="BRCT_dom_sf"/>
</dbReference>
<dbReference type="EMBL" id="CP059491">
    <property type="protein sequence ID" value="QMT03882.1"/>
    <property type="molecule type" value="Genomic_DNA"/>
</dbReference>
<dbReference type="KEGG" id="gji:H1R19_12245"/>
<dbReference type="GO" id="GO:0004527">
    <property type="term" value="F:exonuclease activity"/>
    <property type="evidence" value="ECO:0007669"/>
    <property type="project" value="UniProtKB-KW"/>
</dbReference>
<proteinExistence type="inferred from homology"/>
<keyword evidence="2" id="KW-0540">Nuclease</keyword>
<dbReference type="InterPro" id="IPR003325">
    <property type="entry name" value="TerD"/>
</dbReference>
<evidence type="ECO:0000256" key="1">
    <source>
        <dbReference type="ARBA" id="ARBA00008775"/>
    </source>
</evidence>
<keyword evidence="2" id="KW-0378">Hydrolase</keyword>
<dbReference type="InterPro" id="IPR012337">
    <property type="entry name" value="RNaseH-like_sf"/>
</dbReference>
<dbReference type="SUPFAM" id="SSF52113">
    <property type="entry name" value="BRCT domain"/>
    <property type="match status" value="1"/>
</dbReference>
<dbReference type="FunFam" id="3.30.420.10:FF:000045">
    <property type="entry name" value="3'-5' exonuclease DinG"/>
    <property type="match status" value="1"/>
</dbReference>
<dbReference type="InterPro" id="IPR013520">
    <property type="entry name" value="Ribonucl_H"/>
</dbReference>
<dbReference type="Proteomes" id="UP000515663">
    <property type="component" value="Chromosome"/>
</dbReference>
<dbReference type="InterPro" id="IPR051324">
    <property type="entry name" value="Stress/Tellurium_Resist"/>
</dbReference>
<accession>A0A7D7QI97</accession>
<dbReference type="Gene3D" id="3.30.420.10">
    <property type="entry name" value="Ribonuclease H-like superfamily/Ribonuclease H"/>
    <property type="match status" value="1"/>
</dbReference>